<dbReference type="EC" id="2.7.7.65" evidence="1"/>
<dbReference type="Gene3D" id="3.30.70.270">
    <property type="match status" value="1"/>
</dbReference>
<feature type="transmembrane region" description="Helical" evidence="3">
    <location>
        <begin position="105"/>
        <end position="128"/>
    </location>
</feature>
<dbReference type="InterPro" id="IPR043128">
    <property type="entry name" value="Rev_trsase/Diguanyl_cyclase"/>
</dbReference>
<dbReference type="SMART" id="SM00267">
    <property type="entry name" value="GGDEF"/>
    <property type="match status" value="1"/>
</dbReference>
<dbReference type="InterPro" id="IPR029787">
    <property type="entry name" value="Nucleotide_cyclase"/>
</dbReference>
<feature type="transmembrane region" description="Helical" evidence="3">
    <location>
        <begin position="50"/>
        <end position="69"/>
    </location>
</feature>
<dbReference type="NCBIfam" id="TIGR00254">
    <property type="entry name" value="GGDEF"/>
    <property type="match status" value="1"/>
</dbReference>
<protein>
    <recommendedName>
        <fullName evidence="1">diguanylate cyclase</fullName>
        <ecNumber evidence="1">2.7.7.65</ecNumber>
    </recommendedName>
</protein>
<dbReference type="PANTHER" id="PTHR45138:SF9">
    <property type="entry name" value="DIGUANYLATE CYCLASE DGCM-RELATED"/>
    <property type="match status" value="1"/>
</dbReference>
<sequence>MSVFKSYIAHLGKNSHVYSMRELDDLLAADGHPGYMRTHRAELLLERIRFLASLFAVLVPLWLVIDYWLLPLDLFWPILVIRLFSTAHFVYLARYQAKETSLKSSLLLLAGMLINLPLTFFASAHYLVLVPPDTMYNLPVQLYTLLPYIAVAILGLFPLTLLECSAMALLLAMLTLTSWGYYSALPALEMLPTLWLLIILLGIVLFASTIQLQYMITMVTRVDHDPVTGAQTRKSGVQSLSKAFQQAKLHNEYLSVALVDLDNGQEIIADFDYGTYDHVVQEAAEILFDDLRHNDMLVHWGEKVFMLILPGTDCEGARIIAQRILSEGLGNLPDGRPVTASIGVCERSADQIDELSTMLELVDNRRNAAKDQGKDRYVLCQDEPAASSGSGHSQEVG</sequence>
<feature type="domain" description="GGDEF" evidence="4">
    <location>
        <begin position="252"/>
        <end position="382"/>
    </location>
</feature>
<dbReference type="Proteomes" id="UP000770889">
    <property type="component" value="Unassembled WGS sequence"/>
</dbReference>
<dbReference type="GO" id="GO:0052621">
    <property type="term" value="F:diguanylate cyclase activity"/>
    <property type="evidence" value="ECO:0007669"/>
    <property type="project" value="UniProtKB-EC"/>
</dbReference>
<feature type="transmembrane region" description="Helical" evidence="3">
    <location>
        <begin position="140"/>
        <end position="157"/>
    </location>
</feature>
<evidence type="ECO:0000313" key="5">
    <source>
        <dbReference type="EMBL" id="MBT2988883.1"/>
    </source>
</evidence>
<dbReference type="InterPro" id="IPR000160">
    <property type="entry name" value="GGDEF_dom"/>
</dbReference>
<dbReference type="AlphaFoldDB" id="A0A944MBJ9"/>
<feature type="transmembrane region" description="Helical" evidence="3">
    <location>
        <begin position="164"/>
        <end position="182"/>
    </location>
</feature>
<dbReference type="PROSITE" id="PS50887">
    <property type="entry name" value="GGDEF"/>
    <property type="match status" value="1"/>
</dbReference>
<keyword evidence="3" id="KW-0812">Transmembrane</keyword>
<reference evidence="5 6" key="1">
    <citation type="submission" date="2021-05" db="EMBL/GenBank/DDBJ databases">
        <title>Genetic and Functional Diversity in Clade A Lucinid endosymbionts from the Bahamas.</title>
        <authorList>
            <person name="Giani N.M."/>
            <person name="Engel A.S."/>
            <person name="Campbell B.J."/>
        </authorList>
    </citation>
    <scope>NUCLEOTIDE SEQUENCE [LARGE SCALE GENOMIC DNA]</scope>
    <source>
        <strain evidence="5">LUC16012Gg_MoonRockCtena</strain>
    </source>
</reference>
<keyword evidence="3" id="KW-0472">Membrane</keyword>
<proteinExistence type="predicted"/>
<keyword evidence="3" id="KW-1133">Transmembrane helix</keyword>
<evidence type="ECO:0000313" key="6">
    <source>
        <dbReference type="Proteomes" id="UP000770889"/>
    </source>
</evidence>
<dbReference type="CDD" id="cd01949">
    <property type="entry name" value="GGDEF"/>
    <property type="match status" value="1"/>
</dbReference>
<comment type="catalytic activity">
    <reaction evidence="2">
        <text>2 GTP = 3',3'-c-di-GMP + 2 diphosphate</text>
        <dbReference type="Rhea" id="RHEA:24898"/>
        <dbReference type="ChEBI" id="CHEBI:33019"/>
        <dbReference type="ChEBI" id="CHEBI:37565"/>
        <dbReference type="ChEBI" id="CHEBI:58805"/>
        <dbReference type="EC" id="2.7.7.65"/>
    </reaction>
</comment>
<evidence type="ECO:0000256" key="1">
    <source>
        <dbReference type="ARBA" id="ARBA00012528"/>
    </source>
</evidence>
<evidence type="ECO:0000256" key="2">
    <source>
        <dbReference type="ARBA" id="ARBA00034247"/>
    </source>
</evidence>
<evidence type="ECO:0000259" key="4">
    <source>
        <dbReference type="PROSITE" id="PS50887"/>
    </source>
</evidence>
<name>A0A944MBJ9_9GAMM</name>
<dbReference type="SUPFAM" id="SSF55073">
    <property type="entry name" value="Nucleotide cyclase"/>
    <property type="match status" value="1"/>
</dbReference>
<dbReference type="PANTHER" id="PTHR45138">
    <property type="entry name" value="REGULATORY COMPONENTS OF SENSORY TRANSDUCTION SYSTEM"/>
    <property type="match status" value="1"/>
</dbReference>
<gene>
    <name evidence="5" type="ORF">KME65_07945</name>
</gene>
<dbReference type="Pfam" id="PF00990">
    <property type="entry name" value="GGDEF"/>
    <property type="match status" value="1"/>
</dbReference>
<dbReference type="EMBL" id="JAHHGM010000006">
    <property type="protein sequence ID" value="MBT2988883.1"/>
    <property type="molecule type" value="Genomic_DNA"/>
</dbReference>
<comment type="caution">
    <text evidence="5">The sequence shown here is derived from an EMBL/GenBank/DDBJ whole genome shotgun (WGS) entry which is preliminary data.</text>
</comment>
<organism evidence="5 6">
    <name type="scientific">Candidatus Thiodiazotropha taylori</name>
    <dbReference type="NCBI Taxonomy" id="2792791"/>
    <lineage>
        <taxon>Bacteria</taxon>
        <taxon>Pseudomonadati</taxon>
        <taxon>Pseudomonadota</taxon>
        <taxon>Gammaproteobacteria</taxon>
        <taxon>Chromatiales</taxon>
        <taxon>Sedimenticolaceae</taxon>
        <taxon>Candidatus Thiodiazotropha</taxon>
    </lineage>
</organism>
<dbReference type="InterPro" id="IPR050469">
    <property type="entry name" value="Diguanylate_Cyclase"/>
</dbReference>
<accession>A0A944MBJ9</accession>
<feature type="transmembrane region" description="Helical" evidence="3">
    <location>
        <begin position="75"/>
        <end position="93"/>
    </location>
</feature>
<evidence type="ECO:0000256" key="3">
    <source>
        <dbReference type="SAM" id="Phobius"/>
    </source>
</evidence>
<feature type="transmembrane region" description="Helical" evidence="3">
    <location>
        <begin position="194"/>
        <end position="212"/>
    </location>
</feature>